<feature type="domain" description="Helicase C-terminal" evidence="10">
    <location>
        <begin position="629"/>
        <end position="804"/>
    </location>
</feature>
<feature type="region of interest" description="Disordered" evidence="8">
    <location>
        <begin position="47"/>
        <end position="73"/>
    </location>
</feature>
<dbReference type="GO" id="GO:0016787">
    <property type="term" value="F:hydrolase activity"/>
    <property type="evidence" value="ECO:0007669"/>
    <property type="project" value="UniProtKB-KW"/>
</dbReference>
<dbReference type="SMART" id="SM00490">
    <property type="entry name" value="HELICc"/>
    <property type="match status" value="1"/>
</dbReference>
<evidence type="ECO:0000256" key="7">
    <source>
        <dbReference type="ARBA" id="ARBA00047984"/>
    </source>
</evidence>
<evidence type="ECO:0000259" key="10">
    <source>
        <dbReference type="PROSITE" id="PS51194"/>
    </source>
</evidence>
<dbReference type="Pfam" id="PF00270">
    <property type="entry name" value="DEAD"/>
    <property type="match status" value="1"/>
</dbReference>
<evidence type="ECO:0000256" key="6">
    <source>
        <dbReference type="ARBA" id="ARBA00022840"/>
    </source>
</evidence>
<sequence>MRSKRERKRKATSSLRQKGAKQQALVPFSSVPDSNAPVLPELVKAGSPAEVEVQPHASLSKAQQRKLKQVEAAAQQRGLRHQLYGELEKHSLTQEQACLLQGSASRGAKATRKQELAHALKRGRAGLPVDSDLGLHQSPASSQALYVGLGPSISQSRNQSSQQGRQGIAQPSTDVTAAGLRSQRKGITSDSDASDAAGSAAESSPTTQKLDTACGHACRTADSGLATTAAASRTVDMMSALKQCRAELGLPAAGEGQLKHTSQAGTRVTTRVVHIQRPAAIEESRSQLPIIGQEQEIMEALTHHPVIVLCGETGCGKTTQVPQFLLESGYGCRNFAERAGLIGVTQPRRLAAISSAQRVAAELGHKVGSSVGYQVRYDRQVGKNCSLKFMTDGILLREMQQDFLLRRYSIIIIDEAHERSLNSDILLGMLSRIVPLRQKMASAAASGVQPLRLVIMSATLRTEDFVANRRLFPQTPPVVHVPARQFPVTVHFNRRTELHDYVGAAFAKVCKIHRQLPPGGVLVFLSGQREVQELVTHLRQTFPEKTKPTAKPQLSGFAAGKVGKGHKPASNPTAATQPADTSQLGHKSEAVAAEDEDAGVTGGLDAAESIDRPGQTAEQSHQDVAWHAEGDDALVETDEEEDVVVLGDPSLIAADADKGPDQGKDDEEGIRAPIQALPLYALLPAAAQARVFQPAPPGHRQVIVATNVAETSLTIPGIRYVVDAGRAKQRLLEEGHTGMARFEVRWISKASAEQRAGRAGRTGPGHCYRLYSSAHYNDTFPKHTPPEILNTALEGVVLLLKAMAVDKVENFPLPTSVEPSALAAAERCLVALAALHPDTRALTQLGTSMAALPISPRHARMIHQVVADAEAGRKGAQKALSYAIALAAALDSESPFVRPDSLAREDGEDAQALRARRRKAYAAHAAFTSTAGDAMSALRVLCVYEAAGCSEQFCRDNFLHARNLREMGAARRQLARILSLNLASAAGRKSIAGQRSSAVAAHDALKQAVGGTVTKDPSKSVLECLRRAIAAGWADQVARRVHATFIKPKSGTEDDEGRSSRAIRYRACCLEEDVYLHPSSGLAKTGPQWIAYTQLLRSGKRPYMGGATSIEAHWLPEVAAPLCTFSEPLLEPPPLWDQLQDRVLARHEVRYGGHAWPLPHHSRLHPDMRQRSATFAAALLEGRVFPALAGLKAHYVMPPSMAAKPEGQGIGRVVELVAALQKAGCSSAQKLAQIWRNQPAFLRPELLMWLPKHSSLLTDSMWSSLMGESQELLLS</sequence>
<dbReference type="GO" id="GO:0005524">
    <property type="term" value="F:ATP binding"/>
    <property type="evidence" value="ECO:0007669"/>
    <property type="project" value="UniProtKB-KW"/>
</dbReference>
<dbReference type="Proteomes" id="UP001438707">
    <property type="component" value="Unassembled WGS sequence"/>
</dbReference>
<feature type="region of interest" description="Disordered" evidence="8">
    <location>
        <begin position="1"/>
        <end position="34"/>
    </location>
</feature>
<dbReference type="PROSITE" id="PS51192">
    <property type="entry name" value="HELICASE_ATP_BIND_1"/>
    <property type="match status" value="1"/>
</dbReference>
<dbReference type="Pfam" id="PF23362">
    <property type="entry name" value="DHX37_C"/>
    <property type="match status" value="1"/>
</dbReference>
<dbReference type="InterPro" id="IPR011709">
    <property type="entry name" value="DEAD-box_helicase_OB_fold"/>
</dbReference>
<accession>A0AAW1SF58</accession>
<gene>
    <name evidence="11" type="ORF">WJX74_003358</name>
</gene>
<dbReference type="FunFam" id="3.40.50.300:FF:000637">
    <property type="entry name" value="ATP-dependent RNA helicase DHX37/DHR1"/>
    <property type="match status" value="1"/>
</dbReference>
<proteinExistence type="inferred from homology"/>
<feature type="compositionally biased region" description="Polar residues" evidence="8">
    <location>
        <begin position="570"/>
        <end position="585"/>
    </location>
</feature>
<feature type="domain" description="Helicase ATP-binding" evidence="9">
    <location>
        <begin position="298"/>
        <end position="478"/>
    </location>
</feature>
<feature type="region of interest" description="Disordered" evidence="8">
    <location>
        <begin position="544"/>
        <end position="623"/>
    </location>
</feature>
<dbReference type="SUPFAM" id="SSF52540">
    <property type="entry name" value="P-loop containing nucleoside triphosphate hydrolases"/>
    <property type="match status" value="1"/>
</dbReference>
<protein>
    <recommendedName>
        <fullName evidence="2">RNA helicase</fullName>
        <ecNumber evidence="2">3.6.4.13</ecNumber>
    </recommendedName>
</protein>
<dbReference type="InterPro" id="IPR001650">
    <property type="entry name" value="Helicase_C-like"/>
</dbReference>
<evidence type="ECO:0000256" key="5">
    <source>
        <dbReference type="ARBA" id="ARBA00022806"/>
    </source>
</evidence>
<reference evidence="11 12" key="1">
    <citation type="journal article" date="2024" name="Nat. Commun.">
        <title>Phylogenomics reveals the evolutionary origins of lichenization in chlorophyte algae.</title>
        <authorList>
            <person name="Puginier C."/>
            <person name="Libourel C."/>
            <person name="Otte J."/>
            <person name="Skaloud P."/>
            <person name="Haon M."/>
            <person name="Grisel S."/>
            <person name="Petersen M."/>
            <person name="Berrin J.G."/>
            <person name="Delaux P.M."/>
            <person name="Dal Grande F."/>
            <person name="Keller J."/>
        </authorList>
    </citation>
    <scope>NUCLEOTIDE SEQUENCE [LARGE SCALE GENOMIC DNA]</scope>
    <source>
        <strain evidence="11 12">SAG 2145</strain>
    </source>
</reference>
<name>A0AAW1SF58_9CHLO</name>
<dbReference type="EMBL" id="JALJOS010000001">
    <property type="protein sequence ID" value="KAK9844504.1"/>
    <property type="molecule type" value="Genomic_DNA"/>
</dbReference>
<keyword evidence="3" id="KW-0547">Nucleotide-binding</keyword>
<feature type="region of interest" description="Disordered" evidence="8">
    <location>
        <begin position="151"/>
        <end position="209"/>
    </location>
</feature>
<dbReference type="EC" id="3.6.4.13" evidence="2"/>
<dbReference type="Gene3D" id="3.40.50.300">
    <property type="entry name" value="P-loop containing nucleotide triphosphate hydrolases"/>
    <property type="match status" value="3"/>
</dbReference>
<keyword evidence="5" id="KW-0347">Helicase</keyword>
<dbReference type="InterPro" id="IPR027417">
    <property type="entry name" value="P-loop_NTPase"/>
</dbReference>
<dbReference type="Pfam" id="PF00271">
    <property type="entry name" value="Helicase_C"/>
    <property type="match status" value="1"/>
</dbReference>
<dbReference type="InterPro" id="IPR002464">
    <property type="entry name" value="DNA/RNA_helicase_DEAH_CS"/>
</dbReference>
<dbReference type="CDD" id="cd18791">
    <property type="entry name" value="SF2_C_RHA"/>
    <property type="match status" value="1"/>
</dbReference>
<comment type="caution">
    <text evidence="11">The sequence shown here is derived from an EMBL/GenBank/DDBJ whole genome shotgun (WGS) entry which is preliminary data.</text>
</comment>
<dbReference type="AlphaFoldDB" id="A0AAW1SF58"/>
<evidence type="ECO:0000256" key="1">
    <source>
        <dbReference type="ARBA" id="ARBA00008792"/>
    </source>
</evidence>
<dbReference type="GO" id="GO:0000462">
    <property type="term" value="P:maturation of SSU-rRNA from tricistronic rRNA transcript (SSU-rRNA, 5.8S rRNA, LSU-rRNA)"/>
    <property type="evidence" value="ECO:0007669"/>
    <property type="project" value="TreeGrafter"/>
</dbReference>
<dbReference type="GO" id="GO:0005730">
    <property type="term" value="C:nucleolus"/>
    <property type="evidence" value="ECO:0007669"/>
    <property type="project" value="TreeGrafter"/>
</dbReference>
<dbReference type="InterPro" id="IPR011545">
    <property type="entry name" value="DEAD/DEAH_box_helicase_dom"/>
</dbReference>
<comment type="catalytic activity">
    <reaction evidence="7">
        <text>ATP + H2O = ADP + phosphate + H(+)</text>
        <dbReference type="Rhea" id="RHEA:13065"/>
        <dbReference type="ChEBI" id="CHEBI:15377"/>
        <dbReference type="ChEBI" id="CHEBI:15378"/>
        <dbReference type="ChEBI" id="CHEBI:30616"/>
        <dbReference type="ChEBI" id="CHEBI:43474"/>
        <dbReference type="ChEBI" id="CHEBI:456216"/>
        <dbReference type="EC" id="3.6.4.13"/>
    </reaction>
</comment>
<dbReference type="GO" id="GO:0003724">
    <property type="term" value="F:RNA helicase activity"/>
    <property type="evidence" value="ECO:0007669"/>
    <property type="project" value="UniProtKB-EC"/>
</dbReference>
<dbReference type="InterPro" id="IPR014001">
    <property type="entry name" value="Helicase_ATP-bd"/>
</dbReference>
<keyword evidence="6" id="KW-0067">ATP-binding</keyword>
<dbReference type="InterPro" id="IPR007502">
    <property type="entry name" value="Helicase-assoc_dom"/>
</dbReference>
<evidence type="ECO:0000256" key="2">
    <source>
        <dbReference type="ARBA" id="ARBA00012552"/>
    </source>
</evidence>
<dbReference type="SMART" id="SM00487">
    <property type="entry name" value="DEXDc"/>
    <property type="match status" value="1"/>
</dbReference>
<evidence type="ECO:0000259" key="9">
    <source>
        <dbReference type="PROSITE" id="PS51192"/>
    </source>
</evidence>
<feature type="compositionally biased region" description="Low complexity" evidence="8">
    <location>
        <begin position="152"/>
        <end position="168"/>
    </location>
</feature>
<evidence type="ECO:0000313" key="11">
    <source>
        <dbReference type="EMBL" id="KAK9844504.1"/>
    </source>
</evidence>
<dbReference type="GO" id="GO:0003723">
    <property type="term" value="F:RNA binding"/>
    <property type="evidence" value="ECO:0007669"/>
    <property type="project" value="TreeGrafter"/>
</dbReference>
<organism evidence="11 12">
    <name type="scientific">Apatococcus lobatus</name>
    <dbReference type="NCBI Taxonomy" id="904363"/>
    <lineage>
        <taxon>Eukaryota</taxon>
        <taxon>Viridiplantae</taxon>
        <taxon>Chlorophyta</taxon>
        <taxon>core chlorophytes</taxon>
        <taxon>Trebouxiophyceae</taxon>
        <taxon>Chlorellales</taxon>
        <taxon>Chlorellaceae</taxon>
        <taxon>Apatococcus</taxon>
    </lineage>
</organism>
<dbReference type="PANTHER" id="PTHR18934">
    <property type="entry name" value="ATP-DEPENDENT RNA HELICASE"/>
    <property type="match status" value="1"/>
</dbReference>
<evidence type="ECO:0000313" key="12">
    <source>
        <dbReference type="Proteomes" id="UP001438707"/>
    </source>
</evidence>
<evidence type="ECO:0000256" key="8">
    <source>
        <dbReference type="SAM" id="MobiDB-lite"/>
    </source>
</evidence>
<feature type="compositionally biased region" description="Basic residues" evidence="8">
    <location>
        <begin position="1"/>
        <end position="11"/>
    </location>
</feature>
<dbReference type="CDD" id="cd17982">
    <property type="entry name" value="DEXHc_DHX37"/>
    <property type="match status" value="1"/>
</dbReference>
<evidence type="ECO:0000256" key="3">
    <source>
        <dbReference type="ARBA" id="ARBA00022741"/>
    </source>
</evidence>
<dbReference type="SMART" id="SM00847">
    <property type="entry name" value="HA2"/>
    <property type="match status" value="1"/>
</dbReference>
<evidence type="ECO:0000256" key="4">
    <source>
        <dbReference type="ARBA" id="ARBA00022801"/>
    </source>
</evidence>
<keyword evidence="4" id="KW-0378">Hydrolase</keyword>
<feature type="compositionally biased region" description="Low complexity" evidence="8">
    <location>
        <begin position="189"/>
        <end position="204"/>
    </location>
</feature>
<dbReference type="PROSITE" id="PS00690">
    <property type="entry name" value="DEAH_ATP_HELICASE"/>
    <property type="match status" value="1"/>
</dbReference>
<dbReference type="PROSITE" id="PS51194">
    <property type="entry name" value="HELICASE_CTER"/>
    <property type="match status" value="1"/>
</dbReference>
<dbReference type="Pfam" id="PF21010">
    <property type="entry name" value="HA2_C"/>
    <property type="match status" value="1"/>
</dbReference>
<dbReference type="InterPro" id="IPR056371">
    <property type="entry name" value="DHX37-like_C"/>
</dbReference>
<keyword evidence="12" id="KW-1185">Reference proteome</keyword>
<dbReference type="Pfam" id="PF07717">
    <property type="entry name" value="OB_NTP_bind"/>
    <property type="match status" value="1"/>
</dbReference>
<dbReference type="PANTHER" id="PTHR18934:SF99">
    <property type="entry name" value="ATP-DEPENDENT RNA HELICASE DHX37-RELATED"/>
    <property type="match status" value="1"/>
</dbReference>
<dbReference type="Gene3D" id="1.20.120.1080">
    <property type="match status" value="1"/>
</dbReference>
<comment type="similarity">
    <text evidence="1">Belongs to the DEAD box helicase family. DEAH subfamily.</text>
</comment>